<dbReference type="GO" id="GO:0004053">
    <property type="term" value="F:arginase activity"/>
    <property type="evidence" value="ECO:0007669"/>
    <property type="project" value="UniProtKB-EC"/>
</dbReference>
<comment type="cofactor">
    <cofactor evidence="1">
        <name>Mn(2+)</name>
        <dbReference type="ChEBI" id="CHEBI:29035"/>
    </cofactor>
</comment>
<dbReference type="InterPro" id="IPR001608">
    <property type="entry name" value="Ala_racemase_N"/>
</dbReference>
<dbReference type="Gene3D" id="3.40.800.10">
    <property type="entry name" value="Ureohydrolase domain"/>
    <property type="match status" value="1"/>
</dbReference>
<dbReference type="SUPFAM" id="SSF51419">
    <property type="entry name" value="PLP-binding barrel"/>
    <property type="match status" value="1"/>
</dbReference>
<dbReference type="CDD" id="cd09989">
    <property type="entry name" value="Arginase"/>
    <property type="match status" value="1"/>
</dbReference>
<proteinExistence type="inferred from homology"/>
<dbReference type="PANTHER" id="PTHR43782:SF3">
    <property type="entry name" value="ARGINASE"/>
    <property type="match status" value="1"/>
</dbReference>
<name>A0A9D8KE29_9DELT</name>
<comment type="caution">
    <text evidence="11">The sequence shown here is derived from an EMBL/GenBank/DDBJ whole genome shotgun (WGS) entry which is preliminary data.</text>
</comment>
<keyword evidence="6" id="KW-0479">Metal-binding</keyword>
<dbReference type="EMBL" id="JAFGIX010000047">
    <property type="protein sequence ID" value="MBN1573400.1"/>
    <property type="molecule type" value="Genomic_DNA"/>
</dbReference>
<evidence type="ECO:0000313" key="11">
    <source>
        <dbReference type="EMBL" id="MBN1573400.1"/>
    </source>
</evidence>
<comment type="similarity">
    <text evidence="9">Belongs to the arginase family.</text>
</comment>
<dbReference type="PROSITE" id="PS51409">
    <property type="entry name" value="ARGINASE_2"/>
    <property type="match status" value="1"/>
</dbReference>
<dbReference type="PANTHER" id="PTHR43782">
    <property type="entry name" value="ARGINASE"/>
    <property type="match status" value="1"/>
</dbReference>
<dbReference type="Gene3D" id="3.20.20.10">
    <property type="entry name" value="Alanine racemase"/>
    <property type="match status" value="1"/>
</dbReference>
<dbReference type="Proteomes" id="UP000809273">
    <property type="component" value="Unassembled WGS sequence"/>
</dbReference>
<reference evidence="11" key="2">
    <citation type="submission" date="2021-01" db="EMBL/GenBank/DDBJ databases">
        <authorList>
            <person name="Hahn C.R."/>
            <person name="Youssef N.H."/>
            <person name="Elshahed M."/>
        </authorList>
    </citation>
    <scope>NUCLEOTIDE SEQUENCE</scope>
    <source>
        <strain evidence="11">Zod_Metabat.24</strain>
    </source>
</reference>
<dbReference type="Pfam" id="PF00491">
    <property type="entry name" value="Arginase"/>
    <property type="match status" value="1"/>
</dbReference>
<dbReference type="InterPro" id="IPR014033">
    <property type="entry name" value="Arginase"/>
</dbReference>
<dbReference type="InterPro" id="IPR029066">
    <property type="entry name" value="PLP-binding_barrel"/>
</dbReference>
<accession>A0A9D8KE29</accession>
<evidence type="ECO:0000256" key="6">
    <source>
        <dbReference type="ARBA" id="ARBA00022723"/>
    </source>
</evidence>
<dbReference type="CDD" id="cd06815">
    <property type="entry name" value="PLPDE_III_AR_like_1"/>
    <property type="match status" value="1"/>
</dbReference>
<dbReference type="GO" id="GO:0006525">
    <property type="term" value="P:arginine metabolic process"/>
    <property type="evidence" value="ECO:0007669"/>
    <property type="project" value="UniProtKB-KW"/>
</dbReference>
<dbReference type="Pfam" id="PF01168">
    <property type="entry name" value="Ala_racemase_N"/>
    <property type="match status" value="1"/>
</dbReference>
<evidence type="ECO:0000256" key="9">
    <source>
        <dbReference type="PROSITE-ProRule" id="PRU00742"/>
    </source>
</evidence>
<dbReference type="InterPro" id="IPR006035">
    <property type="entry name" value="Ureohydrolase"/>
</dbReference>
<organism evidence="11 12">
    <name type="scientific">Candidatus Zymogenus saltonus</name>
    <dbReference type="NCBI Taxonomy" id="2844893"/>
    <lineage>
        <taxon>Bacteria</taxon>
        <taxon>Deltaproteobacteria</taxon>
        <taxon>Candidatus Zymogenia</taxon>
        <taxon>Candidatus Zymogeniales</taxon>
        <taxon>Candidatus Zymogenaceae</taxon>
        <taxon>Candidatus Zymogenus</taxon>
    </lineage>
</organism>
<evidence type="ECO:0000256" key="3">
    <source>
        <dbReference type="ARBA" id="ARBA00012168"/>
    </source>
</evidence>
<dbReference type="InterPro" id="IPR023696">
    <property type="entry name" value="Ureohydrolase_dom_sf"/>
</dbReference>
<dbReference type="GO" id="GO:0005737">
    <property type="term" value="C:cytoplasm"/>
    <property type="evidence" value="ECO:0007669"/>
    <property type="project" value="TreeGrafter"/>
</dbReference>
<dbReference type="AlphaFoldDB" id="A0A9D8KE29"/>
<evidence type="ECO:0000256" key="8">
    <source>
        <dbReference type="ARBA" id="ARBA00023211"/>
    </source>
</evidence>
<gene>
    <name evidence="11" type="ORF">JW984_09425</name>
</gene>
<protein>
    <recommendedName>
        <fullName evidence="4">Arginase</fullName>
        <ecNumber evidence="3">3.5.3.1</ecNumber>
    </recommendedName>
</protein>
<keyword evidence="5" id="KW-0056">Arginine metabolism</keyword>
<dbReference type="SUPFAM" id="SSF52768">
    <property type="entry name" value="Arginase/deacetylase"/>
    <property type="match status" value="1"/>
</dbReference>
<sequence length="683" mass="73192">MTNPSVTVDLEKIEENARAVTDLCGRFGIEVFGVTKVTCGMPQAARAMIKGGVVGIGESRMENVRRLKVNGINAPIMLLRIPSLSEADEVVVSVDISLNSELSVIRALSEAGIRRGIVHDIILMVDLGDLREGIWPDDLIPTVKEVALFQGVRIVGLGTNLSCYGGVIPTRENMGLLVDYADEIERRFGIELKYISGGNSSALTLISEGGMPKRVNNMRIGEAILLGRETIERRPWPGTAQDAFMLKAEVIELKDKPGVPIGEISQDAFGHKPAFDFTSSSFKGAKREMARAILNVGREDVEIEGLFPVDDRLKIIGASSDHLIVDVTTAKGEIELGMRLGFLMNYASLLAAMTSSYVEKQMVSKEGDLDNLKGVAVIGVPSWVGSLSPGVRHAPRAVRDAGLVERLKSLALTVDDRGDVRLDEAISGGDYDENVSEIVRISEETATFVEEAIKGKLVPLILGGDDTASFGVFLGLARIIGPFGLMWLDAHGDFKISGKDDRGSGGGDEMGERITSSVLAHALGFHGEGGNERLFKMGGISPKLSPENVAIIGLRDIDQEEADLISESGIRIFTMEDIDNLGMKETIYQGLRAAGSGTGGIYVSLGMDVVDSQVASGVDTPIRGGITYRETHLAMELVAQSGLMVALGVVGINPERDADNSTAQVAVEFILSAFGKKIVKRRG</sequence>
<dbReference type="PRINTS" id="PR00116">
    <property type="entry name" value="ARGINASE"/>
</dbReference>
<dbReference type="GO" id="GO:0030145">
    <property type="term" value="F:manganese ion binding"/>
    <property type="evidence" value="ECO:0007669"/>
    <property type="project" value="TreeGrafter"/>
</dbReference>
<evidence type="ECO:0000259" key="10">
    <source>
        <dbReference type="Pfam" id="PF01168"/>
    </source>
</evidence>
<reference evidence="11" key="1">
    <citation type="journal article" date="2021" name="Environ. Microbiol.">
        <title>Genomic characterization of three novel Desulfobacterota classes expand the metabolic and phylogenetic diversity of the phylum.</title>
        <authorList>
            <person name="Murphy C.L."/>
            <person name="Biggerstaff J."/>
            <person name="Eichhorn A."/>
            <person name="Ewing E."/>
            <person name="Shahan R."/>
            <person name="Soriano D."/>
            <person name="Stewart S."/>
            <person name="VanMol K."/>
            <person name="Walker R."/>
            <person name="Walters P."/>
            <person name="Elshahed M.S."/>
            <person name="Youssef N.H."/>
        </authorList>
    </citation>
    <scope>NUCLEOTIDE SEQUENCE</scope>
    <source>
        <strain evidence="11">Zod_Metabat.24</strain>
    </source>
</reference>
<evidence type="ECO:0000256" key="1">
    <source>
        <dbReference type="ARBA" id="ARBA00001936"/>
    </source>
</evidence>
<evidence type="ECO:0000313" key="12">
    <source>
        <dbReference type="Proteomes" id="UP000809273"/>
    </source>
</evidence>
<dbReference type="EC" id="3.5.3.1" evidence="3"/>
<evidence type="ECO:0000256" key="5">
    <source>
        <dbReference type="ARBA" id="ARBA00022503"/>
    </source>
</evidence>
<evidence type="ECO:0000256" key="4">
    <source>
        <dbReference type="ARBA" id="ARBA00018123"/>
    </source>
</evidence>
<feature type="domain" description="Alanine racemase N-terminal" evidence="10">
    <location>
        <begin position="8"/>
        <end position="225"/>
    </location>
</feature>
<keyword evidence="8" id="KW-0464">Manganese</keyword>
<comment type="pathway">
    <text evidence="2">Nitrogen metabolism; urea cycle; L-ornithine and urea from L-arginine: step 1/1.</text>
</comment>
<evidence type="ECO:0000256" key="7">
    <source>
        <dbReference type="ARBA" id="ARBA00022801"/>
    </source>
</evidence>
<evidence type="ECO:0000256" key="2">
    <source>
        <dbReference type="ARBA" id="ARBA00005098"/>
    </source>
</evidence>
<keyword evidence="7" id="KW-0378">Hydrolase</keyword>